<proteinExistence type="predicted"/>
<dbReference type="PANTHER" id="PTHR39324:SF1">
    <property type="entry name" value="CALCIUM DODECIN"/>
    <property type="match status" value="1"/>
</dbReference>
<name>A0ABU8KX60_9HYPH</name>
<dbReference type="InterPro" id="IPR036694">
    <property type="entry name" value="Dodecin-like_sf"/>
</dbReference>
<protein>
    <submittedName>
        <fullName evidence="1">Dodecin family protein</fullName>
    </submittedName>
</protein>
<reference evidence="1 2" key="1">
    <citation type="submission" date="2022-12" db="EMBL/GenBank/DDBJ databases">
        <authorList>
            <person name="Muema E."/>
        </authorList>
    </citation>
    <scope>NUCLEOTIDE SEQUENCE [LARGE SCALE GENOMIC DNA]</scope>
    <source>
        <strain evidence="2">1326</strain>
    </source>
</reference>
<dbReference type="SUPFAM" id="SSF89807">
    <property type="entry name" value="Dodecin-like"/>
    <property type="match status" value="1"/>
</dbReference>
<dbReference type="InterPro" id="IPR025543">
    <property type="entry name" value="Dodecin-like"/>
</dbReference>
<sequence length="67" mass="7389">MSVARVTEITSSSSKSFQDAIEQGIARASKTLKNVEGAWIQDQKIVVEDGKITAYRVNMKVTFILAE</sequence>
<dbReference type="Proteomes" id="UP001387293">
    <property type="component" value="Unassembled WGS sequence"/>
</dbReference>
<organism evidence="1 2">
    <name type="scientific">Mesorhizobium salmacidum</name>
    <dbReference type="NCBI Taxonomy" id="3015171"/>
    <lineage>
        <taxon>Bacteria</taxon>
        <taxon>Pseudomonadati</taxon>
        <taxon>Pseudomonadota</taxon>
        <taxon>Alphaproteobacteria</taxon>
        <taxon>Hyphomicrobiales</taxon>
        <taxon>Phyllobacteriaceae</taxon>
        <taxon>Mesorhizobium</taxon>
    </lineage>
</organism>
<dbReference type="Gene3D" id="3.30.1660.10">
    <property type="entry name" value="Flavin-binding protein dodecin"/>
    <property type="match status" value="1"/>
</dbReference>
<dbReference type="RefSeq" id="WP_027145611.1">
    <property type="nucleotide sequence ID" value="NZ_JAPYKS010000011.1"/>
</dbReference>
<accession>A0ABU8KX60</accession>
<dbReference type="Pfam" id="PF07311">
    <property type="entry name" value="Dodecin"/>
    <property type="match status" value="1"/>
</dbReference>
<dbReference type="PANTHER" id="PTHR39324">
    <property type="entry name" value="CALCIUM DODECIN"/>
    <property type="match status" value="1"/>
</dbReference>
<evidence type="ECO:0000313" key="1">
    <source>
        <dbReference type="EMBL" id="MEI9410293.1"/>
    </source>
</evidence>
<keyword evidence="2" id="KW-1185">Reference proteome</keyword>
<dbReference type="InterPro" id="IPR009923">
    <property type="entry name" value="Dodecin"/>
</dbReference>
<gene>
    <name evidence="1" type="ORF">O7A60_16125</name>
</gene>
<evidence type="ECO:0000313" key="2">
    <source>
        <dbReference type="Proteomes" id="UP001387293"/>
    </source>
</evidence>
<comment type="caution">
    <text evidence="1">The sequence shown here is derived from an EMBL/GenBank/DDBJ whole genome shotgun (WGS) entry which is preliminary data.</text>
</comment>
<dbReference type="EMBL" id="JAPYKS010000011">
    <property type="protein sequence ID" value="MEI9410293.1"/>
    <property type="molecule type" value="Genomic_DNA"/>
</dbReference>